<dbReference type="RefSeq" id="WP_137090362.1">
    <property type="nucleotide sequence ID" value="NZ_CP028923.1"/>
</dbReference>
<dbReference type="EC" id="2.7.1.148" evidence="2 9"/>
<dbReference type="Gene3D" id="3.30.70.890">
    <property type="entry name" value="GHMP kinase, C-terminal domain"/>
    <property type="match status" value="1"/>
</dbReference>
<keyword evidence="9" id="KW-0414">Isoprene biosynthesis</keyword>
<dbReference type="HAMAP" id="MF_00061">
    <property type="entry name" value="IspE"/>
    <property type="match status" value="1"/>
</dbReference>
<accession>A0A4D7JVD0</accession>
<dbReference type="GO" id="GO:0005524">
    <property type="term" value="F:ATP binding"/>
    <property type="evidence" value="ECO:0007669"/>
    <property type="project" value="UniProtKB-UniRule"/>
</dbReference>
<dbReference type="EMBL" id="CP028923">
    <property type="protein sequence ID" value="QCK14775.1"/>
    <property type="molecule type" value="Genomic_DNA"/>
</dbReference>
<keyword evidence="13" id="KW-1185">Reference proteome</keyword>
<keyword evidence="4 9" id="KW-0808">Transferase</keyword>
<evidence type="ECO:0000256" key="6">
    <source>
        <dbReference type="ARBA" id="ARBA00022777"/>
    </source>
</evidence>
<dbReference type="Proteomes" id="UP000298616">
    <property type="component" value="Chromosome"/>
</dbReference>
<dbReference type="Pfam" id="PF00288">
    <property type="entry name" value="GHMP_kinases_N"/>
    <property type="match status" value="1"/>
</dbReference>
<dbReference type="PIRSF" id="PIRSF010376">
    <property type="entry name" value="IspE"/>
    <property type="match status" value="1"/>
</dbReference>
<keyword evidence="7 9" id="KW-0067">ATP-binding</keyword>
<dbReference type="NCBIfam" id="TIGR00154">
    <property type="entry name" value="ispE"/>
    <property type="match status" value="1"/>
</dbReference>
<evidence type="ECO:0000256" key="9">
    <source>
        <dbReference type="HAMAP-Rule" id="MF_00061"/>
    </source>
</evidence>
<evidence type="ECO:0000259" key="11">
    <source>
        <dbReference type="Pfam" id="PF08544"/>
    </source>
</evidence>
<evidence type="ECO:0000313" key="12">
    <source>
        <dbReference type="EMBL" id="QCK14775.1"/>
    </source>
</evidence>
<feature type="domain" description="GHMP kinase N-terminal" evidence="10">
    <location>
        <begin position="63"/>
        <end position="137"/>
    </location>
</feature>
<dbReference type="Pfam" id="PF08544">
    <property type="entry name" value="GHMP_kinases_C"/>
    <property type="match status" value="1"/>
</dbReference>
<dbReference type="UniPathway" id="UPA00056">
    <property type="reaction ID" value="UER00094"/>
</dbReference>
<feature type="active site" evidence="9">
    <location>
        <position position="8"/>
    </location>
</feature>
<dbReference type="GO" id="GO:0019288">
    <property type="term" value="P:isopentenyl diphosphate biosynthetic process, methylerythritol 4-phosphate pathway"/>
    <property type="evidence" value="ECO:0007669"/>
    <property type="project" value="UniProtKB-UniRule"/>
</dbReference>
<dbReference type="SUPFAM" id="SSF55060">
    <property type="entry name" value="GHMP Kinase, C-terminal domain"/>
    <property type="match status" value="1"/>
</dbReference>
<feature type="domain" description="GHMP kinase C-terminal" evidence="11">
    <location>
        <begin position="205"/>
        <end position="252"/>
    </location>
</feature>
<gene>
    <name evidence="9" type="primary">ispE</name>
    <name evidence="12" type="ORF">DCC35_08490</name>
</gene>
<evidence type="ECO:0000256" key="1">
    <source>
        <dbReference type="ARBA" id="ARBA00009684"/>
    </source>
</evidence>
<dbReference type="OrthoDB" id="9809438at2"/>
<dbReference type="AlphaFoldDB" id="A0A4D7JVD0"/>
<evidence type="ECO:0000256" key="4">
    <source>
        <dbReference type="ARBA" id="ARBA00022679"/>
    </source>
</evidence>
<reference evidence="12 13" key="1">
    <citation type="submission" date="2018-04" db="EMBL/GenBank/DDBJ databases">
        <title>Complete genome uncultured novel isolate.</title>
        <authorList>
            <person name="Merlino G."/>
        </authorList>
    </citation>
    <scope>NUCLEOTIDE SEQUENCE [LARGE SCALE GENOMIC DNA]</scope>
    <source>
        <strain evidence="13">R1DC9</strain>
    </source>
</reference>
<comment type="similarity">
    <text evidence="1 9">Belongs to the GHMP kinase family. IspE subfamily.</text>
</comment>
<protein>
    <recommendedName>
        <fullName evidence="3 9">4-diphosphocytidyl-2-C-methyl-D-erythritol kinase</fullName>
        <shortName evidence="9">CMK</shortName>
        <ecNumber evidence="2 9">2.7.1.148</ecNumber>
    </recommendedName>
    <alternativeName>
        <fullName evidence="8 9">4-(cytidine-5'-diphospho)-2-C-methyl-D-erythritol kinase</fullName>
    </alternativeName>
</protein>
<evidence type="ECO:0000313" key="13">
    <source>
        <dbReference type="Proteomes" id="UP000298616"/>
    </source>
</evidence>
<evidence type="ECO:0000256" key="5">
    <source>
        <dbReference type="ARBA" id="ARBA00022741"/>
    </source>
</evidence>
<dbReference type="PANTHER" id="PTHR43527:SF2">
    <property type="entry name" value="4-DIPHOSPHOCYTIDYL-2-C-METHYL-D-ERYTHRITOL KINASE, CHLOROPLASTIC"/>
    <property type="match status" value="1"/>
</dbReference>
<evidence type="ECO:0000256" key="8">
    <source>
        <dbReference type="ARBA" id="ARBA00032554"/>
    </source>
</evidence>
<evidence type="ECO:0000256" key="3">
    <source>
        <dbReference type="ARBA" id="ARBA00017473"/>
    </source>
</evidence>
<feature type="active site" evidence="9">
    <location>
        <position position="132"/>
    </location>
</feature>
<comment type="catalytic activity">
    <reaction evidence="9">
        <text>4-CDP-2-C-methyl-D-erythritol + ATP = 4-CDP-2-C-methyl-D-erythritol 2-phosphate + ADP + H(+)</text>
        <dbReference type="Rhea" id="RHEA:18437"/>
        <dbReference type="ChEBI" id="CHEBI:15378"/>
        <dbReference type="ChEBI" id="CHEBI:30616"/>
        <dbReference type="ChEBI" id="CHEBI:57823"/>
        <dbReference type="ChEBI" id="CHEBI:57919"/>
        <dbReference type="ChEBI" id="CHEBI:456216"/>
        <dbReference type="EC" id="2.7.1.148"/>
    </reaction>
</comment>
<sequence length="268" mass="29835">MISFPNAKINLGLYITEKRKDGFHNIESVFYPIPFNDILEINFASKTSFETTGLKIPGKKDDNLILKAYKALRKDFNIDPVQINLHKQIPMGAGLGGGSADGAFAIKQLNDLFGLYLEDELLKIYASDLGSDCPFFIKNEPSYVTGRGEELEEIDLSLNGYYFLLLNPGIHISTPKAYSMIKPNMIDFSLVELINSGPSNWKGNLKNDFQDPIIKEHSLIGEIIGDLYTQGAVYASMTGSGSSVYGIFKEEQNEIGNLKDFLVWKGKL</sequence>
<keyword evidence="5 9" id="KW-0547">Nucleotide-binding</keyword>
<comment type="pathway">
    <text evidence="9">Isoprenoid biosynthesis; isopentenyl diphosphate biosynthesis via DXP pathway; isopentenyl diphosphate from 1-deoxy-D-xylulose 5-phosphate: step 3/6.</text>
</comment>
<comment type="function">
    <text evidence="9">Catalyzes the phosphorylation of the position 2 hydroxy group of 4-diphosphocytidyl-2C-methyl-D-erythritol.</text>
</comment>
<evidence type="ECO:0000256" key="2">
    <source>
        <dbReference type="ARBA" id="ARBA00012052"/>
    </source>
</evidence>
<keyword evidence="6 9" id="KW-0418">Kinase</keyword>
<evidence type="ECO:0000259" key="10">
    <source>
        <dbReference type="Pfam" id="PF00288"/>
    </source>
</evidence>
<dbReference type="Gene3D" id="3.30.230.10">
    <property type="match status" value="1"/>
</dbReference>
<organism evidence="12 13">
    <name type="scientific">Mangrovivirga cuniculi</name>
    <dbReference type="NCBI Taxonomy" id="2715131"/>
    <lineage>
        <taxon>Bacteria</taxon>
        <taxon>Pseudomonadati</taxon>
        <taxon>Bacteroidota</taxon>
        <taxon>Cytophagia</taxon>
        <taxon>Cytophagales</taxon>
        <taxon>Mangrovivirgaceae</taxon>
        <taxon>Mangrovivirga</taxon>
    </lineage>
</organism>
<dbReference type="InterPro" id="IPR036554">
    <property type="entry name" value="GHMP_kinase_C_sf"/>
</dbReference>
<feature type="binding site" evidence="9">
    <location>
        <begin position="90"/>
        <end position="100"/>
    </location>
    <ligand>
        <name>ATP</name>
        <dbReference type="ChEBI" id="CHEBI:30616"/>
    </ligand>
</feature>
<dbReference type="InterPro" id="IPR020568">
    <property type="entry name" value="Ribosomal_Su5_D2-typ_SF"/>
</dbReference>
<dbReference type="SUPFAM" id="SSF54211">
    <property type="entry name" value="Ribosomal protein S5 domain 2-like"/>
    <property type="match status" value="1"/>
</dbReference>
<dbReference type="InterPro" id="IPR014721">
    <property type="entry name" value="Ribsml_uS5_D2-typ_fold_subgr"/>
</dbReference>
<dbReference type="GO" id="GO:0050515">
    <property type="term" value="F:4-(cytidine 5'-diphospho)-2-C-methyl-D-erythritol kinase activity"/>
    <property type="evidence" value="ECO:0007669"/>
    <property type="project" value="UniProtKB-UniRule"/>
</dbReference>
<dbReference type="InterPro" id="IPR013750">
    <property type="entry name" value="GHMP_kinase_C_dom"/>
</dbReference>
<name>A0A4D7JVD0_9BACT</name>
<dbReference type="InterPro" id="IPR004424">
    <property type="entry name" value="IspE"/>
</dbReference>
<dbReference type="KEGG" id="fpf:DCC35_08490"/>
<dbReference type="GO" id="GO:0016114">
    <property type="term" value="P:terpenoid biosynthetic process"/>
    <property type="evidence" value="ECO:0007669"/>
    <property type="project" value="UniProtKB-UniRule"/>
</dbReference>
<dbReference type="PANTHER" id="PTHR43527">
    <property type="entry name" value="4-DIPHOSPHOCYTIDYL-2-C-METHYL-D-ERYTHRITOL KINASE, CHLOROPLASTIC"/>
    <property type="match status" value="1"/>
</dbReference>
<proteinExistence type="inferred from homology"/>
<evidence type="ECO:0000256" key="7">
    <source>
        <dbReference type="ARBA" id="ARBA00022840"/>
    </source>
</evidence>
<dbReference type="InterPro" id="IPR006204">
    <property type="entry name" value="GHMP_kinase_N_dom"/>
</dbReference>